<organism evidence="1 2">
    <name type="scientific">Ceratodon purpureus</name>
    <name type="common">Fire moss</name>
    <name type="synonym">Dicranum purpureum</name>
    <dbReference type="NCBI Taxonomy" id="3225"/>
    <lineage>
        <taxon>Eukaryota</taxon>
        <taxon>Viridiplantae</taxon>
        <taxon>Streptophyta</taxon>
        <taxon>Embryophyta</taxon>
        <taxon>Bryophyta</taxon>
        <taxon>Bryophytina</taxon>
        <taxon>Bryopsida</taxon>
        <taxon>Dicranidae</taxon>
        <taxon>Pseudoditrichales</taxon>
        <taxon>Ditrichaceae</taxon>
        <taxon>Ceratodon</taxon>
    </lineage>
</organism>
<protein>
    <submittedName>
        <fullName evidence="1">Uncharacterized protein</fullName>
    </submittedName>
</protein>
<proteinExistence type="predicted"/>
<dbReference type="EMBL" id="CM026422">
    <property type="protein sequence ID" value="KAG0587641.1"/>
    <property type="molecule type" value="Genomic_DNA"/>
</dbReference>
<name>A0A8T0IY68_CERPU</name>
<keyword evidence="2" id="KW-1185">Reference proteome</keyword>
<evidence type="ECO:0000313" key="2">
    <source>
        <dbReference type="Proteomes" id="UP000822688"/>
    </source>
</evidence>
<sequence length="55" mass="6681">MRNRLCDIVRIITNLCWWRTTVAAIREAIQVCYWRISGQVENWKLTLSALYKNYF</sequence>
<reference evidence="1" key="1">
    <citation type="submission" date="2020-06" db="EMBL/GenBank/DDBJ databases">
        <title>WGS assembly of Ceratodon purpureus strain R40.</title>
        <authorList>
            <person name="Carey S.B."/>
            <person name="Jenkins J."/>
            <person name="Shu S."/>
            <person name="Lovell J.T."/>
            <person name="Sreedasyam A."/>
            <person name="Maumus F."/>
            <person name="Tiley G.P."/>
            <person name="Fernandez-Pozo N."/>
            <person name="Barry K."/>
            <person name="Chen C."/>
            <person name="Wang M."/>
            <person name="Lipzen A."/>
            <person name="Daum C."/>
            <person name="Saski C.A."/>
            <person name="Payton A.C."/>
            <person name="Mcbreen J.C."/>
            <person name="Conrad R.E."/>
            <person name="Kollar L.M."/>
            <person name="Olsson S."/>
            <person name="Huttunen S."/>
            <person name="Landis J.B."/>
            <person name="Wickett N.J."/>
            <person name="Johnson M.G."/>
            <person name="Rensing S.A."/>
            <person name="Grimwood J."/>
            <person name="Schmutz J."/>
            <person name="Mcdaniel S.F."/>
        </authorList>
    </citation>
    <scope>NUCLEOTIDE SEQUENCE</scope>
    <source>
        <strain evidence="1">R40</strain>
    </source>
</reference>
<accession>A0A8T0IY68</accession>
<comment type="caution">
    <text evidence="1">The sequence shown here is derived from an EMBL/GenBank/DDBJ whole genome shotgun (WGS) entry which is preliminary data.</text>
</comment>
<dbReference type="AlphaFoldDB" id="A0A8T0IY68"/>
<gene>
    <name evidence="1" type="ORF">KC19_2G179700</name>
</gene>
<evidence type="ECO:0000313" key="1">
    <source>
        <dbReference type="EMBL" id="KAG0587641.1"/>
    </source>
</evidence>
<dbReference type="Proteomes" id="UP000822688">
    <property type="component" value="Chromosome 2"/>
</dbReference>